<dbReference type="NCBIfam" id="NF005592">
    <property type="entry name" value="PRK07322.1"/>
    <property type="match status" value="1"/>
</dbReference>
<dbReference type="InterPro" id="IPR029057">
    <property type="entry name" value="PRTase-like"/>
</dbReference>
<dbReference type="PANTHER" id="PTHR43218">
    <property type="entry name" value="PHOSPHORIBOSYLTRANSFERASE-RELATED"/>
    <property type="match status" value="1"/>
</dbReference>
<dbReference type="AlphaFoldDB" id="A7VTK3"/>
<sequence>MRSWLRERKGENIMKQYYKMKVAGCDRELPLCPVNEHLDIAAFIMFGDIEVTEKAAKLLLEKCPEHDVLVTAEAKGIPLCYEMARQGCRNYCVARKGLKVYMTNPLEVTVKSITTENVQKLYLSDEEVKKIQGKRVLIVDDVISTGESLNALMQLVEKAGGNIVGMAAVLAEGDAQERDDIVYLDALPLFVKK</sequence>
<dbReference type="Proteomes" id="UP000003490">
    <property type="component" value="Unassembled WGS sequence"/>
</dbReference>
<feature type="domain" description="Phosphoribosyltransferase" evidence="1">
    <location>
        <begin position="50"/>
        <end position="182"/>
    </location>
</feature>
<dbReference type="PANTHER" id="PTHR43218:SF1">
    <property type="entry name" value="PHOSPHORIBOSYLTRANSFERASE"/>
    <property type="match status" value="1"/>
</dbReference>
<comment type="caution">
    <text evidence="2">The sequence shown here is derived from an EMBL/GenBank/DDBJ whole genome shotgun (WGS) entry which is preliminary data.</text>
</comment>
<dbReference type="CDD" id="cd06223">
    <property type="entry name" value="PRTases_typeI"/>
    <property type="match status" value="1"/>
</dbReference>
<dbReference type="EMBL" id="ABCB02000018">
    <property type="protein sequence ID" value="EDO61499.1"/>
    <property type="molecule type" value="Genomic_DNA"/>
</dbReference>
<dbReference type="SUPFAM" id="SSF53271">
    <property type="entry name" value="PRTase-like"/>
    <property type="match status" value="1"/>
</dbReference>
<dbReference type="Pfam" id="PF00156">
    <property type="entry name" value="Pribosyltran"/>
    <property type="match status" value="1"/>
</dbReference>
<name>A7VTK3_9FIRM</name>
<reference evidence="2 3" key="1">
    <citation type="submission" date="2007-08" db="EMBL/GenBank/DDBJ databases">
        <title>Draft genome sequence of Clostridium leptum (DSM 753).</title>
        <authorList>
            <person name="Sudarsanam P."/>
            <person name="Ley R."/>
            <person name="Guruge J."/>
            <person name="Turnbaugh P.J."/>
            <person name="Mahowald M."/>
            <person name="Liep D."/>
            <person name="Gordon J."/>
        </authorList>
    </citation>
    <scope>NUCLEOTIDE SEQUENCE [LARGE SCALE GENOMIC DNA]</scope>
    <source>
        <strain evidence="2 3">DSM 753</strain>
    </source>
</reference>
<evidence type="ECO:0000313" key="2">
    <source>
        <dbReference type="EMBL" id="EDO61499.1"/>
    </source>
</evidence>
<dbReference type="eggNOG" id="COG0503">
    <property type="taxonomic scope" value="Bacteria"/>
</dbReference>
<accession>A7VTK3</accession>
<organism evidence="2 3">
    <name type="scientific">[Clostridium] leptum DSM 753</name>
    <dbReference type="NCBI Taxonomy" id="428125"/>
    <lineage>
        <taxon>Bacteria</taxon>
        <taxon>Bacillati</taxon>
        <taxon>Bacillota</taxon>
        <taxon>Clostridia</taxon>
        <taxon>Eubacteriales</taxon>
        <taxon>Oscillospiraceae</taxon>
        <taxon>Oscillospiraceae incertae sedis</taxon>
    </lineage>
</organism>
<keyword evidence="2" id="KW-0808">Transferase</keyword>
<evidence type="ECO:0000313" key="3">
    <source>
        <dbReference type="Proteomes" id="UP000003490"/>
    </source>
</evidence>
<dbReference type="GO" id="GO:0016740">
    <property type="term" value="F:transferase activity"/>
    <property type="evidence" value="ECO:0007669"/>
    <property type="project" value="UniProtKB-KW"/>
</dbReference>
<dbReference type="Gene3D" id="3.40.50.2020">
    <property type="match status" value="1"/>
</dbReference>
<proteinExistence type="predicted"/>
<gene>
    <name evidence="2" type="ORF">CLOLEP_01895</name>
</gene>
<dbReference type="InterPro" id="IPR000836">
    <property type="entry name" value="PRTase_dom"/>
</dbReference>
<reference evidence="2 3" key="2">
    <citation type="submission" date="2007-08" db="EMBL/GenBank/DDBJ databases">
        <authorList>
            <person name="Fulton L."/>
            <person name="Clifton S."/>
            <person name="Fulton B."/>
            <person name="Xu J."/>
            <person name="Minx P."/>
            <person name="Pepin K.H."/>
            <person name="Johnson M."/>
            <person name="Thiruvilangam P."/>
            <person name="Bhonagiri V."/>
            <person name="Nash W.E."/>
            <person name="Wang C."/>
            <person name="Mardis E.R."/>
            <person name="Wilson R.K."/>
        </authorList>
    </citation>
    <scope>NUCLEOTIDE SEQUENCE [LARGE SCALE GENOMIC DNA]</scope>
    <source>
        <strain evidence="2 3">DSM 753</strain>
    </source>
</reference>
<protein>
    <submittedName>
        <fullName evidence="2">Phosphoribosyl transferase domain protein</fullName>
    </submittedName>
</protein>
<evidence type="ECO:0000259" key="1">
    <source>
        <dbReference type="Pfam" id="PF00156"/>
    </source>
</evidence>
<dbReference type="HOGENOM" id="CLU_073912_1_0_9"/>